<organism evidence="2 5">
    <name type="scientific">Myxococcus fulvus</name>
    <dbReference type="NCBI Taxonomy" id="33"/>
    <lineage>
        <taxon>Bacteria</taxon>
        <taxon>Pseudomonadati</taxon>
        <taxon>Myxococcota</taxon>
        <taxon>Myxococcia</taxon>
        <taxon>Myxococcales</taxon>
        <taxon>Cystobacterineae</taxon>
        <taxon>Myxococcaceae</taxon>
        <taxon>Myxococcus</taxon>
    </lineage>
</organism>
<feature type="repeat" description="TPR" evidence="1">
    <location>
        <begin position="109"/>
        <end position="142"/>
    </location>
</feature>
<dbReference type="EMBL" id="BJXR01000030">
    <property type="protein sequence ID" value="GEN08808.1"/>
    <property type="molecule type" value="Genomic_DNA"/>
</dbReference>
<reference evidence="3 4" key="1">
    <citation type="submission" date="2016-10" db="EMBL/GenBank/DDBJ databases">
        <authorList>
            <person name="Varghese N."/>
            <person name="Submissions S."/>
        </authorList>
    </citation>
    <scope>NUCLEOTIDE SEQUENCE [LARGE SCALE GENOMIC DNA]</scope>
    <source>
        <strain evidence="3 4">DSM 16525</strain>
    </source>
</reference>
<evidence type="ECO:0000313" key="2">
    <source>
        <dbReference type="EMBL" id="GEN08808.1"/>
    </source>
</evidence>
<dbReference type="Gene3D" id="1.25.40.10">
    <property type="entry name" value="Tetratricopeptide repeat domain"/>
    <property type="match status" value="1"/>
</dbReference>
<dbReference type="STRING" id="1334629.MFUL124B02_15610"/>
<dbReference type="InterPro" id="IPR011990">
    <property type="entry name" value="TPR-like_helical_dom_sf"/>
</dbReference>
<reference evidence="2 5" key="2">
    <citation type="submission" date="2019-07" db="EMBL/GenBank/DDBJ databases">
        <title>Whole genome shotgun sequence of Myxococcus fulvus NBRC 100333.</title>
        <authorList>
            <person name="Hosoyama A."/>
            <person name="Uohara A."/>
            <person name="Ohji S."/>
            <person name="Ichikawa N."/>
        </authorList>
    </citation>
    <scope>NUCLEOTIDE SEQUENCE [LARGE SCALE GENOMIC DNA]</scope>
    <source>
        <strain evidence="2 5">NBRC 100333</strain>
    </source>
</reference>
<gene>
    <name evidence="2" type="ORF">MFU01_38450</name>
    <name evidence="3" type="ORF">SAMN05443572_108153</name>
</gene>
<keyword evidence="4" id="KW-1185">Reference proteome</keyword>
<evidence type="ECO:0000256" key="1">
    <source>
        <dbReference type="PROSITE-ProRule" id="PRU00339"/>
    </source>
</evidence>
<dbReference type="SUPFAM" id="SSF48452">
    <property type="entry name" value="TPR-like"/>
    <property type="match status" value="1"/>
</dbReference>
<keyword evidence="1" id="KW-0802">TPR repeat</keyword>
<dbReference type="AlphaFoldDB" id="A0A511T656"/>
<dbReference type="PROSITE" id="PS50005">
    <property type="entry name" value="TPR"/>
    <property type="match status" value="2"/>
</dbReference>
<accession>A0A511T656</accession>
<name>A0A511T656_MYXFU</name>
<dbReference type="Pfam" id="PF13432">
    <property type="entry name" value="TPR_16"/>
    <property type="match status" value="1"/>
</dbReference>
<dbReference type="Proteomes" id="UP000321514">
    <property type="component" value="Unassembled WGS sequence"/>
</dbReference>
<proteinExistence type="predicted"/>
<dbReference type="InterPro" id="IPR019734">
    <property type="entry name" value="TPR_rpt"/>
</dbReference>
<dbReference type="EMBL" id="FOIB01000008">
    <property type="protein sequence ID" value="SEU29261.1"/>
    <property type="molecule type" value="Genomic_DNA"/>
</dbReference>
<dbReference type="Proteomes" id="UP000183760">
    <property type="component" value="Unassembled WGS sequence"/>
</dbReference>
<feature type="repeat" description="TPR" evidence="1">
    <location>
        <begin position="75"/>
        <end position="108"/>
    </location>
</feature>
<evidence type="ECO:0000313" key="4">
    <source>
        <dbReference type="Proteomes" id="UP000183760"/>
    </source>
</evidence>
<protein>
    <submittedName>
        <fullName evidence="3">Tetratricopeptide repeat-containing protein</fullName>
    </submittedName>
</protein>
<dbReference type="SMART" id="SM00028">
    <property type="entry name" value="TPR"/>
    <property type="match status" value="2"/>
</dbReference>
<evidence type="ECO:0000313" key="5">
    <source>
        <dbReference type="Proteomes" id="UP000321514"/>
    </source>
</evidence>
<evidence type="ECO:0000313" key="3">
    <source>
        <dbReference type="EMBL" id="SEU29261.1"/>
    </source>
</evidence>
<sequence>MSGKPERGGTPDVRIPKALVEKLVKGDLQLGQFLGMTRERLFEYAAVGHKMLQAGRTRLALDIFQGLTAAAPQEPAFHTQLAATLLTMERVDAAFDAYQRALALDGSHGDALVGRGEILLRRGNVPEGLKDLSRAIELDPGLKKRSTQRAKGTLLALKKQAESLKAARPKR</sequence>
<comment type="caution">
    <text evidence="2">The sequence shown here is derived from an EMBL/GenBank/DDBJ whole genome shotgun (WGS) entry which is preliminary data.</text>
</comment>